<dbReference type="PANTHER" id="PTHR35011:SF10">
    <property type="entry name" value="TRAP TRANSPORTER SMALL PERMEASE PROTEIN"/>
    <property type="match status" value="1"/>
</dbReference>
<keyword evidence="7 9" id="KW-0472">Membrane</keyword>
<feature type="transmembrane region" description="Helical" evidence="9">
    <location>
        <begin position="74"/>
        <end position="91"/>
    </location>
</feature>
<dbReference type="InterPro" id="IPR007387">
    <property type="entry name" value="TRAP_DctQ"/>
</dbReference>
<dbReference type="EMBL" id="NVUS01000012">
    <property type="protein sequence ID" value="PCJ00349.1"/>
    <property type="molecule type" value="Genomic_DNA"/>
</dbReference>
<dbReference type="InterPro" id="IPR055348">
    <property type="entry name" value="DctQ"/>
</dbReference>
<dbReference type="PANTHER" id="PTHR35011">
    <property type="entry name" value="2,3-DIKETO-L-GULONATE TRAP TRANSPORTER SMALL PERMEASE PROTEIN YIAM"/>
    <property type="match status" value="1"/>
</dbReference>
<reference key="1">
    <citation type="submission" date="2017-08" db="EMBL/GenBank/DDBJ databases">
        <title>A dynamic microbial community with high functional redundancy inhabits the cold, oxic subseafloor aquifer.</title>
        <authorList>
            <person name="Tully B.J."/>
            <person name="Wheat C.G."/>
            <person name="Glazer B.T."/>
            <person name="Huber J.A."/>
        </authorList>
    </citation>
    <scope>NUCLEOTIDE SEQUENCE [LARGE SCALE GENOMIC DNA]</scope>
</reference>
<keyword evidence="2 9" id="KW-0813">Transport</keyword>
<comment type="similarity">
    <text evidence="8 9">Belongs to the TRAP transporter small permease family.</text>
</comment>
<feature type="transmembrane region" description="Helical" evidence="9">
    <location>
        <begin position="36"/>
        <end position="54"/>
    </location>
</feature>
<evidence type="ECO:0000313" key="11">
    <source>
        <dbReference type="EMBL" id="PCJ00349.1"/>
    </source>
</evidence>
<comment type="subunit">
    <text evidence="9">The complex comprises the extracytoplasmic solute receptor protein and the two transmembrane proteins.</text>
</comment>
<evidence type="ECO:0000256" key="6">
    <source>
        <dbReference type="ARBA" id="ARBA00022989"/>
    </source>
</evidence>
<gene>
    <name evidence="11" type="ORF">COB13_10025</name>
</gene>
<evidence type="ECO:0000256" key="5">
    <source>
        <dbReference type="ARBA" id="ARBA00022692"/>
    </source>
</evidence>
<keyword evidence="3" id="KW-1003">Cell membrane</keyword>
<feature type="transmembrane region" description="Helical" evidence="9">
    <location>
        <begin position="112"/>
        <end position="137"/>
    </location>
</feature>
<name>A0A2A4YZN8_9PROT</name>
<accession>A0A2A4YZN8</accession>
<evidence type="ECO:0000259" key="10">
    <source>
        <dbReference type="Pfam" id="PF04290"/>
    </source>
</evidence>
<evidence type="ECO:0000256" key="9">
    <source>
        <dbReference type="RuleBase" id="RU369079"/>
    </source>
</evidence>
<evidence type="ECO:0000256" key="8">
    <source>
        <dbReference type="ARBA" id="ARBA00038436"/>
    </source>
</evidence>
<feature type="transmembrane region" description="Helical" evidence="9">
    <location>
        <begin position="157"/>
        <end position="181"/>
    </location>
</feature>
<evidence type="ECO:0000256" key="1">
    <source>
        <dbReference type="ARBA" id="ARBA00004429"/>
    </source>
</evidence>
<comment type="function">
    <text evidence="9">Part of the tripartite ATP-independent periplasmic (TRAP) transport system.</text>
</comment>
<proteinExistence type="inferred from homology"/>
<dbReference type="GO" id="GO:0022857">
    <property type="term" value="F:transmembrane transporter activity"/>
    <property type="evidence" value="ECO:0007669"/>
    <property type="project" value="UniProtKB-UniRule"/>
</dbReference>
<keyword evidence="5 9" id="KW-0812">Transmembrane</keyword>
<comment type="caution">
    <text evidence="11">The sequence shown here is derived from an EMBL/GenBank/DDBJ whole genome shotgun (WGS) entry which is preliminary data.</text>
</comment>
<reference evidence="11" key="2">
    <citation type="journal article" date="2018" name="ISME J.">
        <title>A dynamic microbial community with high functional redundancy inhabits the cold, oxic subseafloor aquifer.</title>
        <authorList>
            <person name="Tully B.J."/>
            <person name="Wheat C.G."/>
            <person name="Glazer B.T."/>
            <person name="Huber J.A."/>
        </authorList>
    </citation>
    <scope>NUCLEOTIDE SEQUENCE</scope>
    <source>
        <strain evidence="11">NORP83</strain>
    </source>
</reference>
<evidence type="ECO:0000256" key="2">
    <source>
        <dbReference type="ARBA" id="ARBA00022448"/>
    </source>
</evidence>
<organism evidence="11">
    <name type="scientific">OCS116 cluster bacterium</name>
    <dbReference type="NCBI Taxonomy" id="2030921"/>
    <lineage>
        <taxon>Bacteria</taxon>
        <taxon>Pseudomonadati</taxon>
        <taxon>Pseudomonadota</taxon>
        <taxon>Alphaproteobacteria</taxon>
        <taxon>OCS116 cluster</taxon>
    </lineage>
</organism>
<dbReference type="GO" id="GO:0005886">
    <property type="term" value="C:plasma membrane"/>
    <property type="evidence" value="ECO:0007669"/>
    <property type="project" value="UniProtKB-SubCell"/>
</dbReference>
<evidence type="ECO:0000256" key="7">
    <source>
        <dbReference type="ARBA" id="ARBA00023136"/>
    </source>
</evidence>
<keyword evidence="4 9" id="KW-0997">Cell inner membrane</keyword>
<dbReference type="GO" id="GO:0015740">
    <property type="term" value="P:C4-dicarboxylate transport"/>
    <property type="evidence" value="ECO:0007669"/>
    <property type="project" value="TreeGrafter"/>
</dbReference>
<evidence type="ECO:0000256" key="4">
    <source>
        <dbReference type="ARBA" id="ARBA00022519"/>
    </source>
</evidence>
<sequence>MKSKETTKVLSSENNITEKVLSLNGVDTLVRRISMVLFYTGAAAVVFMVTHIGVDVLARVLLGHPTIGTVEIVTNFYMITACFLPLGYVQYQRNHLTVESFTQGLPRTLRRWFDAVALSITAIVAFFLTWNSAIQAIDRMQRSEYLDLTTIDLPLWPARWILVLGYAVVFLVLVLQVFLLANGRDIDQPRTTDGEYEV</sequence>
<protein>
    <recommendedName>
        <fullName evidence="9">TRAP transporter small permease protein</fullName>
    </recommendedName>
</protein>
<evidence type="ECO:0000256" key="3">
    <source>
        <dbReference type="ARBA" id="ARBA00022475"/>
    </source>
</evidence>
<feature type="domain" description="Tripartite ATP-independent periplasmic transporters DctQ component" evidence="10">
    <location>
        <begin position="48"/>
        <end position="180"/>
    </location>
</feature>
<dbReference type="AlphaFoldDB" id="A0A2A4YZN8"/>
<comment type="subcellular location">
    <subcellularLocation>
        <location evidence="1 9">Cell inner membrane</location>
        <topology evidence="1 9">Multi-pass membrane protein</topology>
    </subcellularLocation>
</comment>
<keyword evidence="6 9" id="KW-1133">Transmembrane helix</keyword>
<dbReference type="Pfam" id="PF04290">
    <property type="entry name" value="DctQ"/>
    <property type="match status" value="1"/>
</dbReference>